<dbReference type="OrthoDB" id="1756421at2"/>
<keyword evidence="3" id="KW-1185">Reference proteome</keyword>
<name>A0A1S8TY04_9CLOT</name>
<feature type="coiled-coil region" evidence="1">
    <location>
        <begin position="113"/>
        <end position="172"/>
    </location>
</feature>
<evidence type="ECO:0000313" key="2">
    <source>
        <dbReference type="EMBL" id="OOM82594.1"/>
    </source>
</evidence>
<evidence type="ECO:0000256" key="1">
    <source>
        <dbReference type="SAM" id="Coils"/>
    </source>
</evidence>
<dbReference type="Proteomes" id="UP000190890">
    <property type="component" value="Unassembled WGS sequence"/>
</dbReference>
<feature type="coiled-coil region" evidence="1">
    <location>
        <begin position="349"/>
        <end position="383"/>
    </location>
</feature>
<proteinExistence type="predicted"/>
<gene>
    <name evidence="2" type="ORF">CLPUN_00460</name>
</gene>
<dbReference type="RefSeq" id="WP_077845383.1">
    <property type="nucleotide sequence ID" value="NZ_LZZM01000003.1"/>
</dbReference>
<accession>A0A1S8TY04</accession>
<organism evidence="2 3">
    <name type="scientific">Clostridium puniceum</name>
    <dbReference type="NCBI Taxonomy" id="29367"/>
    <lineage>
        <taxon>Bacteria</taxon>
        <taxon>Bacillati</taxon>
        <taxon>Bacillota</taxon>
        <taxon>Clostridia</taxon>
        <taxon>Eubacteriales</taxon>
        <taxon>Clostridiaceae</taxon>
        <taxon>Clostridium</taxon>
    </lineage>
</organism>
<dbReference type="SUPFAM" id="SSF56954">
    <property type="entry name" value="Outer membrane efflux proteins (OEP)"/>
    <property type="match status" value="1"/>
</dbReference>
<dbReference type="Gene3D" id="1.20.1600.10">
    <property type="entry name" value="Outer membrane efflux proteins (OEP)"/>
    <property type="match status" value="1"/>
</dbReference>
<dbReference type="EMBL" id="LZZM01000003">
    <property type="protein sequence ID" value="OOM82594.1"/>
    <property type="molecule type" value="Genomic_DNA"/>
</dbReference>
<keyword evidence="1" id="KW-0175">Coiled coil</keyword>
<evidence type="ECO:0008006" key="4">
    <source>
        <dbReference type="Google" id="ProtNLM"/>
    </source>
</evidence>
<evidence type="ECO:0000313" key="3">
    <source>
        <dbReference type="Proteomes" id="UP000190890"/>
    </source>
</evidence>
<comment type="caution">
    <text evidence="2">The sequence shown here is derived from an EMBL/GenBank/DDBJ whole genome shotgun (WGS) entry which is preliminary data.</text>
</comment>
<reference evidence="2 3" key="1">
    <citation type="submission" date="2016-05" db="EMBL/GenBank/DDBJ databases">
        <title>Microbial solvent formation.</title>
        <authorList>
            <person name="Poehlein A."/>
            <person name="Montoya Solano J.D."/>
            <person name="Flitsch S."/>
            <person name="Krabben P."/>
            <person name="Duerre P."/>
            <person name="Daniel R."/>
        </authorList>
    </citation>
    <scope>NUCLEOTIDE SEQUENCE [LARGE SCALE GENOMIC DNA]</scope>
    <source>
        <strain evidence="2 3">DSM 2619</strain>
    </source>
</reference>
<dbReference type="STRING" id="29367.CLPUN_00460"/>
<dbReference type="AlphaFoldDB" id="A0A1S8TY04"/>
<sequence length="436" mass="49719">MNKNIKKIIAIGIGLSIMTGNMIPVLAAEKVDSSESITKQTITDENSLITNGQAISNKPIITLEKIINSAIDNSDKLSLKSKEIKMYRDKMKLQEKINDFYDSIDQKVYDFPYDKLELQVKQVNQSKEFLKDQISDDITSKYNAIILKQMDIAKAKTNLKIKNKELNTVKTKVSIGMATENQLYDKNIEISSLQNDIKAKEDSLKNNTDYLGVLTNLNISNYVLDSNINYETFRINGSTDKYFDNKIDSFLKYNDKMLNLTKDYLEELKDDGIKDILDGNIPQIPDKNKFVVMDQDTGTATFNSSGYALSLIDYLQKQQIFLKKLDGYGAYLEGKYNMAEGKIKLDDARKKLNNGLNEAYSTLLDLENKINTVKEQIKSTNTKLRYAKSQVDIGMMTENNYEAVVLKSEDLDTSLRQLINTYDKLKNSIQKPWILT</sequence>
<protein>
    <recommendedName>
        <fullName evidence="4">Outer membrane efflux protein</fullName>
    </recommendedName>
</protein>